<gene>
    <name evidence="1" type="primary">CSON001373</name>
</gene>
<dbReference type="VEuPathDB" id="VectorBase:CSON001373"/>
<dbReference type="AlphaFoldDB" id="A0A336L017"/>
<reference evidence="1" key="1">
    <citation type="submission" date="2018-04" db="EMBL/GenBank/DDBJ databases">
        <authorList>
            <person name="Go L.Y."/>
            <person name="Mitchell J.A."/>
        </authorList>
    </citation>
    <scope>NUCLEOTIDE SEQUENCE</scope>
    <source>
        <tissue evidence="1">Whole organism</tissue>
    </source>
</reference>
<sequence length="390" mass="46152">MCNIENQSEFYKIHPIGGMLTRDQRTIVTFEYKKNYNNNKNCDNVSEKPGYSDECFCETNNYKKKVNSNYNKSQVLTQKMKCDRFSNSFITKKRHTGYRNLSQFKLKYCKSLTLYCLLLLIQITFARPTFFSPNSPYYRHIRAPLKMSSEDHPDYARILEECNTPNMDQQKIDLSRIKKMLESTINTSNIALQEANISGNAFVDVYDPGNGKLEDYHRIWKNKKPEEYNLTWLFPNNKRLPKNYTEPLPTEYQDHLSSGDIHSNATKLLLDSYVRLQHLAHGLDHVLKVINRDGQKNHQEDVLRKLRKIFKEAIDKSQRVLSEVGLFLREISVCNDILTMLKVPETIVEDFEYQEMRNWIIFREYANQLEFNIQAFQILVDRIEEMEMQQ</sequence>
<dbReference type="EMBL" id="UFQS01001201">
    <property type="protein sequence ID" value="SSX09699.1"/>
    <property type="molecule type" value="Genomic_DNA"/>
</dbReference>
<accession>A0A336L017</accession>
<proteinExistence type="predicted"/>
<reference evidence="2" key="2">
    <citation type="submission" date="2018-07" db="EMBL/GenBank/DDBJ databases">
        <authorList>
            <person name="Quirk P.G."/>
            <person name="Krulwich T.A."/>
        </authorList>
    </citation>
    <scope>NUCLEOTIDE SEQUENCE</scope>
</reference>
<protein>
    <submittedName>
        <fullName evidence="1">CSON001373 protein</fullName>
    </submittedName>
</protein>
<organism evidence="1">
    <name type="scientific">Culicoides sonorensis</name>
    <name type="common">Biting midge</name>
    <dbReference type="NCBI Taxonomy" id="179676"/>
    <lineage>
        <taxon>Eukaryota</taxon>
        <taxon>Metazoa</taxon>
        <taxon>Ecdysozoa</taxon>
        <taxon>Arthropoda</taxon>
        <taxon>Hexapoda</taxon>
        <taxon>Insecta</taxon>
        <taxon>Pterygota</taxon>
        <taxon>Neoptera</taxon>
        <taxon>Endopterygota</taxon>
        <taxon>Diptera</taxon>
        <taxon>Nematocera</taxon>
        <taxon>Chironomoidea</taxon>
        <taxon>Ceratopogonidae</taxon>
        <taxon>Ceratopogoninae</taxon>
        <taxon>Culicoides</taxon>
        <taxon>Monoculicoides</taxon>
    </lineage>
</organism>
<dbReference type="EMBL" id="UFQT01001201">
    <property type="protein sequence ID" value="SSX29474.1"/>
    <property type="molecule type" value="Genomic_DNA"/>
</dbReference>
<name>A0A336L017_CULSO</name>
<evidence type="ECO:0000313" key="2">
    <source>
        <dbReference type="EMBL" id="SSX29474.1"/>
    </source>
</evidence>
<evidence type="ECO:0000313" key="1">
    <source>
        <dbReference type="EMBL" id="SSX09699.1"/>
    </source>
</evidence>